<accession>A0A151I9G3</accession>
<dbReference type="InterPro" id="IPR044822">
    <property type="entry name" value="Myb_DNA-bind_4"/>
</dbReference>
<dbReference type="EMBL" id="KQ978289">
    <property type="protein sequence ID" value="KYM95570.1"/>
    <property type="molecule type" value="Genomic_DNA"/>
</dbReference>
<reference evidence="2 3" key="1">
    <citation type="submission" date="2016-03" db="EMBL/GenBank/DDBJ databases">
        <title>Cyphomyrmex costatus WGS genome.</title>
        <authorList>
            <person name="Nygaard S."/>
            <person name="Hu H."/>
            <person name="Boomsma J."/>
            <person name="Zhang G."/>
        </authorList>
    </citation>
    <scope>NUCLEOTIDE SEQUENCE [LARGE SCALE GENOMIC DNA]</scope>
    <source>
        <strain evidence="2">MS0001</strain>
        <tissue evidence="2">Whole body</tissue>
    </source>
</reference>
<organism evidence="2 3">
    <name type="scientific">Cyphomyrmex costatus</name>
    <dbReference type="NCBI Taxonomy" id="456900"/>
    <lineage>
        <taxon>Eukaryota</taxon>
        <taxon>Metazoa</taxon>
        <taxon>Ecdysozoa</taxon>
        <taxon>Arthropoda</taxon>
        <taxon>Hexapoda</taxon>
        <taxon>Insecta</taxon>
        <taxon>Pterygota</taxon>
        <taxon>Neoptera</taxon>
        <taxon>Endopterygota</taxon>
        <taxon>Hymenoptera</taxon>
        <taxon>Apocrita</taxon>
        <taxon>Aculeata</taxon>
        <taxon>Formicoidea</taxon>
        <taxon>Formicidae</taxon>
        <taxon>Myrmicinae</taxon>
        <taxon>Cyphomyrmex</taxon>
    </lineage>
</organism>
<feature type="domain" description="Myb-like" evidence="1">
    <location>
        <begin position="1"/>
        <end position="61"/>
    </location>
</feature>
<proteinExistence type="predicted"/>
<feature type="non-terminal residue" evidence="2">
    <location>
        <position position="1"/>
    </location>
</feature>
<dbReference type="PROSITE" id="PS50090">
    <property type="entry name" value="MYB_LIKE"/>
    <property type="match status" value="1"/>
</dbReference>
<dbReference type="AlphaFoldDB" id="A0A151I9G3"/>
<evidence type="ECO:0000259" key="1">
    <source>
        <dbReference type="PROSITE" id="PS50090"/>
    </source>
</evidence>
<dbReference type="Proteomes" id="UP000078542">
    <property type="component" value="Unassembled WGS sequence"/>
</dbReference>
<gene>
    <name evidence="2" type="ORF">ALC62_13794</name>
</gene>
<evidence type="ECO:0000313" key="2">
    <source>
        <dbReference type="EMBL" id="KYM95570.1"/>
    </source>
</evidence>
<sequence>WSEGETKLLLDKYGQYMVMIGPMKQFKTKKIMWEKIATDLKNILDVSKTSLQCENRYKTIMKRKKKAIDNNKSTGRSKMTVPYENELSKIIQLDDSIEPEV</sequence>
<dbReference type="Gene3D" id="1.10.10.60">
    <property type="entry name" value="Homeodomain-like"/>
    <property type="match status" value="1"/>
</dbReference>
<evidence type="ECO:0000313" key="3">
    <source>
        <dbReference type="Proteomes" id="UP000078542"/>
    </source>
</evidence>
<protein>
    <recommendedName>
        <fullName evidence="1">Myb-like domain-containing protein</fullName>
    </recommendedName>
</protein>
<name>A0A151I9G3_9HYME</name>
<dbReference type="InterPro" id="IPR001005">
    <property type="entry name" value="SANT/Myb"/>
</dbReference>
<keyword evidence="3" id="KW-1185">Reference proteome</keyword>
<dbReference type="Pfam" id="PF13837">
    <property type="entry name" value="Myb_DNA-bind_4"/>
    <property type="match status" value="1"/>
</dbReference>